<dbReference type="PRINTS" id="PR00837">
    <property type="entry name" value="V5TPXLIKE"/>
</dbReference>
<dbReference type="InterPro" id="IPR001283">
    <property type="entry name" value="CRISP-related"/>
</dbReference>
<organism evidence="2 3">
    <name type="scientific">Limulus polyphemus</name>
    <name type="common">Atlantic horseshoe crab</name>
    <dbReference type="NCBI Taxonomy" id="6850"/>
    <lineage>
        <taxon>Eukaryota</taxon>
        <taxon>Metazoa</taxon>
        <taxon>Ecdysozoa</taxon>
        <taxon>Arthropoda</taxon>
        <taxon>Chelicerata</taxon>
        <taxon>Merostomata</taxon>
        <taxon>Xiphosura</taxon>
        <taxon>Limulidae</taxon>
        <taxon>Limulus</taxon>
    </lineage>
</organism>
<evidence type="ECO:0000259" key="1">
    <source>
        <dbReference type="SMART" id="SM00198"/>
    </source>
</evidence>
<dbReference type="Gene3D" id="3.40.33.10">
    <property type="entry name" value="CAP"/>
    <property type="match status" value="1"/>
</dbReference>
<evidence type="ECO:0000313" key="3">
    <source>
        <dbReference type="RefSeq" id="XP_013778033.2"/>
    </source>
</evidence>
<evidence type="ECO:0000313" key="2">
    <source>
        <dbReference type="Proteomes" id="UP000694941"/>
    </source>
</evidence>
<keyword evidence="2" id="KW-1185">Reference proteome</keyword>
<dbReference type="InterPro" id="IPR018244">
    <property type="entry name" value="Allrgn_V5/Tpx1_CS"/>
</dbReference>
<dbReference type="Pfam" id="PF00188">
    <property type="entry name" value="CAP"/>
    <property type="match status" value="1"/>
</dbReference>
<reference evidence="3" key="1">
    <citation type="submission" date="2025-08" db="UniProtKB">
        <authorList>
            <consortium name="RefSeq"/>
        </authorList>
    </citation>
    <scope>IDENTIFICATION</scope>
    <source>
        <tissue evidence="3">Muscle</tissue>
    </source>
</reference>
<proteinExistence type="predicted"/>
<dbReference type="InterPro" id="IPR002413">
    <property type="entry name" value="V5_allergen-like"/>
</dbReference>
<dbReference type="Proteomes" id="UP000694941">
    <property type="component" value="Unplaced"/>
</dbReference>
<dbReference type="CDD" id="cd05380">
    <property type="entry name" value="CAP_euk"/>
    <property type="match status" value="1"/>
</dbReference>
<dbReference type="InterPro" id="IPR014044">
    <property type="entry name" value="CAP_dom"/>
</dbReference>
<dbReference type="InterPro" id="IPR035940">
    <property type="entry name" value="CAP_sf"/>
</dbReference>
<protein>
    <submittedName>
        <fullName evidence="3">CRISP/Allergen/PR-1-like</fullName>
    </submittedName>
</protein>
<dbReference type="PROSITE" id="PS01010">
    <property type="entry name" value="CRISP_2"/>
    <property type="match status" value="1"/>
</dbReference>
<dbReference type="PANTHER" id="PTHR10334">
    <property type="entry name" value="CYSTEINE-RICH SECRETORY PROTEIN-RELATED"/>
    <property type="match status" value="1"/>
</dbReference>
<dbReference type="SMART" id="SM00198">
    <property type="entry name" value="SCP"/>
    <property type="match status" value="1"/>
</dbReference>
<dbReference type="GeneID" id="106462635"/>
<feature type="domain" description="SCP" evidence="1">
    <location>
        <begin position="4"/>
        <end position="137"/>
    </location>
</feature>
<dbReference type="PROSITE" id="PS01009">
    <property type="entry name" value="CRISP_1"/>
    <property type="match status" value="1"/>
</dbReference>
<dbReference type="SUPFAM" id="SSF55797">
    <property type="entry name" value="PR-1-like"/>
    <property type="match status" value="1"/>
</dbReference>
<sequence>MVCLFQVWDEELAAIAQKHSDQCVYRHDCATCRQVGNFSVGQNLYTTYTSQNSCPPVNWAAAIHSWYSEVKDMPASYISPFRINTNPGKQIGHFTQIAWASTWRVGCGFICFAINKSPFKWQQLYTCNYGPAGNILNGEMYQKGSSCSNCPPNTSCGSNRVKSDYAGLCKSADGKGPSMETPDPTLMFCDFREENTDCKATVTGVPWSTVPLISGVYKEAVLSGGTSTTLVFSKKVVSHNNMCVQIEYRKGPDTASDVSNNNLNLNVQIPAYSYVFNAQVVADASSWAKYSLNLQWNAATQVGVKFSVPTGAPDQYINLRYLAVKDGPC</sequence>
<dbReference type="PRINTS" id="PR00838">
    <property type="entry name" value="V5ALLERGEN"/>
</dbReference>
<dbReference type="RefSeq" id="XP_013778033.2">
    <property type="nucleotide sequence ID" value="XM_013922579.2"/>
</dbReference>
<name>A0ABM1BAD1_LIMPO</name>
<gene>
    <name evidence="3" type="primary">LOC106462635</name>
</gene>
<accession>A0ABM1BAD1</accession>